<reference evidence="1" key="1">
    <citation type="submission" date="2019-12" db="EMBL/GenBank/DDBJ databases">
        <title>Comparative genomics gives insights into the taxonomy of the Azoarcus-Aromatoleum group and reveals separate origins of nif in the plant-associated Azoarcus and non-plant-associated Aromatoleum sub-groups.</title>
        <authorList>
            <person name="Lafos M."/>
            <person name="Maluk M."/>
            <person name="Batista M."/>
            <person name="Junghare M."/>
            <person name="Carmona M."/>
            <person name="Faoro H."/>
            <person name="Cruz L.M."/>
            <person name="Battistoni F."/>
            <person name="De Souza E."/>
            <person name="Pedrosa F."/>
            <person name="Chen W.-M."/>
            <person name="Poole P.S."/>
            <person name="Dixon R.A."/>
            <person name="James E.K."/>
        </authorList>
    </citation>
    <scope>NUCLEOTIDE SEQUENCE</scope>
    <source>
        <strain evidence="1">U120</strain>
    </source>
</reference>
<dbReference type="EMBL" id="WTVH01000014">
    <property type="protein sequence ID" value="NMF93419.1"/>
    <property type="molecule type" value="Genomic_DNA"/>
</dbReference>
<name>A0ABX1N260_9RHOO</name>
<sequence>MTSQAEREPQPSIRRAPVIEFLRAPVLAVAEGKKFPEPVVSTPATAYPQIAPAFRSYPPLPEKNSGRAYAPADDENLIRQQIDDLEHLHARGHRVEIEHPDADIRDLLLGEHLDISAARKFATLRVWYGKSRGQFMKVANKVALLKIPQHLQAELSRLYDDEHKAVRAKIRRREATVRRRLEKATAPQNMKYIPLWLDIWKCAQLLGDKSETKVAHLFKAMTGRTMHRKNVWTKLRALDRILGEDWLDEVTVPRV</sequence>
<keyword evidence="2" id="KW-1185">Reference proteome</keyword>
<gene>
    <name evidence="1" type="ORF">GO608_08785</name>
</gene>
<proteinExistence type="predicted"/>
<evidence type="ECO:0000313" key="1">
    <source>
        <dbReference type="EMBL" id="NMF93419.1"/>
    </source>
</evidence>
<protein>
    <submittedName>
        <fullName evidence="1">Uncharacterized protein</fullName>
    </submittedName>
</protein>
<dbReference type="RefSeq" id="WP_169198700.1">
    <property type="nucleotide sequence ID" value="NZ_WTVH02000009.1"/>
</dbReference>
<accession>A0ABX1N260</accession>
<evidence type="ECO:0000313" key="2">
    <source>
        <dbReference type="Proteomes" id="UP000601990"/>
    </source>
</evidence>
<dbReference type="Proteomes" id="UP000601990">
    <property type="component" value="Unassembled WGS sequence"/>
</dbReference>
<organism evidence="1 2">
    <name type="scientific">Aromatoleum buckelii</name>
    <dbReference type="NCBI Taxonomy" id="200254"/>
    <lineage>
        <taxon>Bacteria</taxon>
        <taxon>Pseudomonadati</taxon>
        <taxon>Pseudomonadota</taxon>
        <taxon>Betaproteobacteria</taxon>
        <taxon>Rhodocyclales</taxon>
        <taxon>Rhodocyclaceae</taxon>
        <taxon>Aromatoleum</taxon>
    </lineage>
</organism>
<comment type="caution">
    <text evidence="1">The sequence shown here is derived from an EMBL/GenBank/DDBJ whole genome shotgun (WGS) entry which is preliminary data.</text>
</comment>